<dbReference type="RefSeq" id="WP_316969096.1">
    <property type="nucleotide sequence ID" value="NZ_JARFPL010000019.1"/>
</dbReference>
<evidence type="ECO:0000313" key="6">
    <source>
        <dbReference type="EMBL" id="MDF0593390.1"/>
    </source>
</evidence>
<comment type="caution">
    <text evidence="6">The sequence shown here is derived from an EMBL/GenBank/DDBJ whole genome shotgun (WGS) entry which is preliminary data.</text>
</comment>
<dbReference type="InterPro" id="IPR000039">
    <property type="entry name" value="Ribosomal_eL18"/>
</dbReference>
<evidence type="ECO:0000259" key="5">
    <source>
        <dbReference type="Pfam" id="PF17135"/>
    </source>
</evidence>
<evidence type="ECO:0000256" key="2">
    <source>
        <dbReference type="ARBA" id="ARBA00022980"/>
    </source>
</evidence>
<keyword evidence="7" id="KW-1185">Reference proteome</keyword>
<dbReference type="Gene3D" id="3.100.10.10">
    <property type="match status" value="1"/>
</dbReference>
<gene>
    <name evidence="4" type="primary">rpl18e</name>
    <name evidence="6" type="ORF">P0O24_07325</name>
</gene>
<sequence length="120" mass="12969">MKMIKKTNPRLVALIGHLKAATRESGTPIWRDVATRLEKPRRNYAAVNVSKINRHTVPDDLVLVPGNVLGSGDIDHKVTVAALHFSGQAASKIKSAGGECLKIEELAEKNPKGSGIIILR</sequence>
<dbReference type="SUPFAM" id="SSF52080">
    <property type="entry name" value="Ribosomal proteins L15p and L18e"/>
    <property type="match status" value="1"/>
</dbReference>
<proteinExistence type="inferred from homology"/>
<evidence type="ECO:0000256" key="4">
    <source>
        <dbReference type="HAMAP-Rule" id="MF_00329"/>
    </source>
</evidence>
<dbReference type="HAMAP" id="MF_00329">
    <property type="entry name" value="Ribosomal_eL18"/>
    <property type="match status" value="1"/>
</dbReference>
<accession>A0ABT5XF98</accession>
<keyword evidence="3 4" id="KW-0687">Ribonucleoprotein</keyword>
<dbReference type="Proteomes" id="UP001215956">
    <property type="component" value="Unassembled WGS sequence"/>
</dbReference>
<dbReference type="PANTHER" id="PTHR10934:SF2">
    <property type="entry name" value="LARGE RIBOSOMAL SUBUNIT PROTEIN EL18"/>
    <property type="match status" value="1"/>
</dbReference>
<name>A0ABT5XF98_9EURY</name>
<reference evidence="6 7" key="1">
    <citation type="submission" date="2023-03" db="EMBL/GenBank/DDBJ databases">
        <title>Whole genome sequencing of Methanotrichaceae archaeon M04Ac.</title>
        <authorList>
            <person name="Khomyakova M.A."/>
            <person name="Merkel A.Y."/>
            <person name="Slobodkin A.I."/>
        </authorList>
    </citation>
    <scope>NUCLEOTIDE SEQUENCE [LARGE SCALE GENOMIC DNA]</scope>
    <source>
        <strain evidence="6 7">M04Ac</strain>
    </source>
</reference>
<dbReference type="InterPro" id="IPR036227">
    <property type="entry name" value="Ribosomal_uL15/eL18_sf"/>
</dbReference>
<evidence type="ECO:0000313" key="7">
    <source>
        <dbReference type="Proteomes" id="UP001215956"/>
    </source>
</evidence>
<evidence type="ECO:0000256" key="3">
    <source>
        <dbReference type="ARBA" id="ARBA00023274"/>
    </source>
</evidence>
<organism evidence="6 7">
    <name type="scientific">Candidatus Methanocrinis alkalitolerans</name>
    <dbReference type="NCBI Taxonomy" id="3033395"/>
    <lineage>
        <taxon>Archaea</taxon>
        <taxon>Methanobacteriati</taxon>
        <taxon>Methanobacteriota</taxon>
        <taxon>Stenosarchaea group</taxon>
        <taxon>Methanomicrobia</taxon>
        <taxon>Methanotrichales</taxon>
        <taxon>Methanotrichaceae</taxon>
        <taxon>Methanocrinis</taxon>
    </lineage>
</organism>
<feature type="domain" description="Large ribosomal subunit protein uL15/eL18" evidence="5">
    <location>
        <begin position="5"/>
        <end position="120"/>
    </location>
</feature>
<dbReference type="GO" id="GO:0005840">
    <property type="term" value="C:ribosome"/>
    <property type="evidence" value="ECO:0007669"/>
    <property type="project" value="UniProtKB-KW"/>
</dbReference>
<protein>
    <recommendedName>
        <fullName evidence="4">Large ribosomal subunit protein eL18</fullName>
    </recommendedName>
</protein>
<dbReference type="NCBIfam" id="NF003079">
    <property type="entry name" value="PRK04005.1"/>
    <property type="match status" value="1"/>
</dbReference>
<keyword evidence="2 4" id="KW-0689">Ribosomal protein</keyword>
<dbReference type="EMBL" id="JARFPL010000019">
    <property type="protein sequence ID" value="MDF0593390.1"/>
    <property type="molecule type" value="Genomic_DNA"/>
</dbReference>
<dbReference type="InterPro" id="IPR021131">
    <property type="entry name" value="Ribosomal_uL15/eL18"/>
</dbReference>
<dbReference type="Pfam" id="PF17135">
    <property type="entry name" value="Ribosomal_L18"/>
    <property type="match status" value="1"/>
</dbReference>
<comment type="similarity">
    <text evidence="1 4">Belongs to the eukaryotic ribosomal protein eL18 family.</text>
</comment>
<dbReference type="InterPro" id="IPR022947">
    <property type="entry name" value="Ribosomal_eL18_arc"/>
</dbReference>
<dbReference type="PANTHER" id="PTHR10934">
    <property type="entry name" value="60S RIBOSOMAL PROTEIN L18"/>
    <property type="match status" value="1"/>
</dbReference>
<evidence type="ECO:0000256" key="1">
    <source>
        <dbReference type="ARBA" id="ARBA00006815"/>
    </source>
</evidence>